<feature type="compositionally biased region" description="Acidic residues" evidence="1">
    <location>
        <begin position="47"/>
        <end position="57"/>
    </location>
</feature>
<proteinExistence type="predicted"/>
<feature type="domain" description="Retroviral polymerase SH3-like" evidence="2">
    <location>
        <begin position="2"/>
        <end position="44"/>
    </location>
</feature>
<evidence type="ECO:0000256" key="1">
    <source>
        <dbReference type="SAM" id="MobiDB-lite"/>
    </source>
</evidence>
<accession>A0A6G1FBV3</accession>
<dbReference type="AlphaFoldDB" id="A0A6G1FBV3"/>
<dbReference type="OrthoDB" id="787177at2759"/>
<dbReference type="Pfam" id="PF25597">
    <property type="entry name" value="SH3_retrovirus"/>
    <property type="match status" value="1"/>
</dbReference>
<name>A0A6G1FBV3_9ORYZ</name>
<evidence type="ECO:0000313" key="4">
    <source>
        <dbReference type="Proteomes" id="UP000479710"/>
    </source>
</evidence>
<evidence type="ECO:0000259" key="2">
    <source>
        <dbReference type="Pfam" id="PF25597"/>
    </source>
</evidence>
<gene>
    <name evidence="3" type="ORF">E2562_023623</name>
</gene>
<evidence type="ECO:0000313" key="3">
    <source>
        <dbReference type="EMBL" id="KAF0934262.1"/>
    </source>
</evidence>
<organism evidence="3 4">
    <name type="scientific">Oryza meyeriana var. granulata</name>
    <dbReference type="NCBI Taxonomy" id="110450"/>
    <lineage>
        <taxon>Eukaryota</taxon>
        <taxon>Viridiplantae</taxon>
        <taxon>Streptophyta</taxon>
        <taxon>Embryophyta</taxon>
        <taxon>Tracheophyta</taxon>
        <taxon>Spermatophyta</taxon>
        <taxon>Magnoliopsida</taxon>
        <taxon>Liliopsida</taxon>
        <taxon>Poales</taxon>
        <taxon>Poaceae</taxon>
        <taxon>BOP clade</taxon>
        <taxon>Oryzoideae</taxon>
        <taxon>Oryzeae</taxon>
        <taxon>Oryzinae</taxon>
        <taxon>Oryza</taxon>
        <taxon>Oryza meyeriana</taxon>
    </lineage>
</organism>
<dbReference type="Proteomes" id="UP000479710">
    <property type="component" value="Unassembled WGS sequence"/>
</dbReference>
<reference evidence="3 4" key="1">
    <citation type="submission" date="2019-11" db="EMBL/GenBank/DDBJ databases">
        <title>Whole genome sequence of Oryza granulata.</title>
        <authorList>
            <person name="Li W."/>
        </authorList>
    </citation>
    <scope>NUCLEOTIDE SEQUENCE [LARGE SCALE GENOMIC DNA]</scope>
    <source>
        <strain evidence="4">cv. Menghai</strain>
        <tissue evidence="3">Leaf</tissue>
    </source>
</reference>
<dbReference type="InterPro" id="IPR057670">
    <property type="entry name" value="SH3_retrovirus"/>
</dbReference>
<protein>
    <recommendedName>
        <fullName evidence="2">Retroviral polymerase SH3-like domain-containing protein</fullName>
    </recommendedName>
</protein>
<feature type="region of interest" description="Disordered" evidence="1">
    <location>
        <begin position="45"/>
        <end position="108"/>
    </location>
</feature>
<sequence>MKMIFVRYKPGYKAYHAYIPATGHVHITCDVVFDEAAQWDWGREAEDGGADDQDPFEVEFMTVPPAGDPKPAQDASPLGAPPGDPTSSPVPSLAPVEFVLPPSSTPDLEDDHDGAPLRFHMLGDSVVPGLALRELGNELHAMSVEEPASLVEAEREDCWHSAMVEELRSIQDNSTWRVVDLPTSYRAIGL</sequence>
<dbReference type="EMBL" id="SPHZ02000001">
    <property type="protein sequence ID" value="KAF0934262.1"/>
    <property type="molecule type" value="Genomic_DNA"/>
</dbReference>
<keyword evidence="4" id="KW-1185">Reference proteome</keyword>
<comment type="caution">
    <text evidence="3">The sequence shown here is derived from an EMBL/GenBank/DDBJ whole genome shotgun (WGS) entry which is preliminary data.</text>
</comment>